<dbReference type="PANTHER" id="PTHR15549">
    <property type="entry name" value="PAIRED IMMUNOGLOBULIN-LIKE TYPE 2 RECEPTOR"/>
    <property type="match status" value="1"/>
</dbReference>
<dbReference type="GO" id="GO:0071944">
    <property type="term" value="C:cell periphery"/>
    <property type="evidence" value="ECO:0007669"/>
    <property type="project" value="UniProtKB-ARBA"/>
</dbReference>
<evidence type="ECO:0000256" key="1">
    <source>
        <dbReference type="ARBA" id="ARBA00004167"/>
    </source>
</evidence>
<dbReference type="GO" id="GO:0016020">
    <property type="term" value="C:membrane"/>
    <property type="evidence" value="ECO:0007669"/>
    <property type="project" value="UniProtKB-SubCell"/>
</dbReference>
<comment type="subcellular location">
    <subcellularLocation>
        <location evidence="1">Membrane</location>
        <topology evidence="1">Single-pass membrane protein</topology>
    </subcellularLocation>
</comment>
<evidence type="ECO:0000256" key="3">
    <source>
        <dbReference type="ARBA" id="ARBA00022989"/>
    </source>
</evidence>
<evidence type="ECO:0000313" key="8">
    <source>
        <dbReference type="Proteomes" id="UP000800097"/>
    </source>
</evidence>
<dbReference type="InterPro" id="IPR051694">
    <property type="entry name" value="Immunoregulatory_rcpt-like"/>
</dbReference>
<dbReference type="RefSeq" id="XP_033655728.1">
    <property type="nucleotide sequence ID" value="XM_033802621.1"/>
</dbReference>
<feature type="compositionally biased region" description="Basic and acidic residues" evidence="5">
    <location>
        <begin position="279"/>
        <end position="296"/>
    </location>
</feature>
<evidence type="ECO:0008006" key="9">
    <source>
        <dbReference type="Google" id="ProtNLM"/>
    </source>
</evidence>
<keyword evidence="3 6" id="KW-1133">Transmembrane helix</keyword>
<proteinExistence type="predicted"/>
<dbReference type="PANTHER" id="PTHR15549:SF26">
    <property type="entry name" value="AXIAL BUDDING PATTERN PROTEIN 2-RELATED"/>
    <property type="match status" value="1"/>
</dbReference>
<dbReference type="EMBL" id="ML986488">
    <property type="protein sequence ID" value="KAF2278189.1"/>
    <property type="molecule type" value="Genomic_DNA"/>
</dbReference>
<feature type="region of interest" description="Disordered" evidence="5">
    <location>
        <begin position="273"/>
        <end position="296"/>
    </location>
</feature>
<gene>
    <name evidence="7" type="ORF">EI97DRAFT_499695</name>
</gene>
<keyword evidence="2 6" id="KW-0812">Transmembrane</keyword>
<dbReference type="AlphaFoldDB" id="A0A6A6JT70"/>
<feature type="compositionally biased region" description="Low complexity" evidence="5">
    <location>
        <begin position="171"/>
        <end position="201"/>
    </location>
</feature>
<evidence type="ECO:0000256" key="4">
    <source>
        <dbReference type="ARBA" id="ARBA00023136"/>
    </source>
</evidence>
<evidence type="ECO:0000256" key="5">
    <source>
        <dbReference type="SAM" id="MobiDB-lite"/>
    </source>
</evidence>
<organism evidence="7 8">
    <name type="scientific">Westerdykella ornata</name>
    <dbReference type="NCBI Taxonomy" id="318751"/>
    <lineage>
        <taxon>Eukaryota</taxon>
        <taxon>Fungi</taxon>
        <taxon>Dikarya</taxon>
        <taxon>Ascomycota</taxon>
        <taxon>Pezizomycotina</taxon>
        <taxon>Dothideomycetes</taxon>
        <taxon>Pleosporomycetidae</taxon>
        <taxon>Pleosporales</taxon>
        <taxon>Sporormiaceae</taxon>
        <taxon>Westerdykella</taxon>
    </lineage>
</organism>
<accession>A0A6A6JT70</accession>
<feature type="region of interest" description="Disordered" evidence="5">
    <location>
        <begin position="171"/>
        <end position="204"/>
    </location>
</feature>
<protein>
    <recommendedName>
        <fullName evidence="9">Mid2 domain-containing protein</fullName>
    </recommendedName>
</protein>
<keyword evidence="8" id="KW-1185">Reference proteome</keyword>
<sequence length="296" mass="32611">MDLLSLDPPPRYYLFHRTIKHNMKALLSEFAILPSASLPTHLDPRDEGRIWTTPQDSANGSFIFPRAYPLAFREGSNINISWSTKYENINLYFYQRGKVADSVQLVTNLATNWYQWEVRAQETNLTNPFVFRVVNAKGTAEERTNGGFWSTSWYLTRGGDTSQSVTLSSSTVSSTTAPSSTASLSGTTTAPTTGSSQTSGTHDNGFPKGAIIGLTIGLVLAAAIIVAGILYYLKQRRKRKDALSSVQVSDAAGYGDKTYSQMRYAHHPVHETFTQPSELHGEPPRHELPGSTRSEG</sequence>
<feature type="transmembrane region" description="Helical" evidence="6">
    <location>
        <begin position="211"/>
        <end position="233"/>
    </location>
</feature>
<dbReference type="GeneID" id="54555796"/>
<evidence type="ECO:0000256" key="2">
    <source>
        <dbReference type="ARBA" id="ARBA00022692"/>
    </source>
</evidence>
<reference evidence="7" key="1">
    <citation type="journal article" date="2020" name="Stud. Mycol.">
        <title>101 Dothideomycetes genomes: a test case for predicting lifestyles and emergence of pathogens.</title>
        <authorList>
            <person name="Haridas S."/>
            <person name="Albert R."/>
            <person name="Binder M."/>
            <person name="Bloem J."/>
            <person name="Labutti K."/>
            <person name="Salamov A."/>
            <person name="Andreopoulos B."/>
            <person name="Baker S."/>
            <person name="Barry K."/>
            <person name="Bills G."/>
            <person name="Bluhm B."/>
            <person name="Cannon C."/>
            <person name="Castanera R."/>
            <person name="Culley D."/>
            <person name="Daum C."/>
            <person name="Ezra D."/>
            <person name="Gonzalez J."/>
            <person name="Henrissat B."/>
            <person name="Kuo A."/>
            <person name="Liang C."/>
            <person name="Lipzen A."/>
            <person name="Lutzoni F."/>
            <person name="Magnuson J."/>
            <person name="Mondo S."/>
            <person name="Nolan M."/>
            <person name="Ohm R."/>
            <person name="Pangilinan J."/>
            <person name="Park H.-J."/>
            <person name="Ramirez L."/>
            <person name="Alfaro M."/>
            <person name="Sun H."/>
            <person name="Tritt A."/>
            <person name="Yoshinaga Y."/>
            <person name="Zwiers L.-H."/>
            <person name="Turgeon B."/>
            <person name="Goodwin S."/>
            <person name="Spatafora J."/>
            <person name="Crous P."/>
            <person name="Grigoriev I."/>
        </authorList>
    </citation>
    <scope>NUCLEOTIDE SEQUENCE</scope>
    <source>
        <strain evidence="7">CBS 379.55</strain>
    </source>
</reference>
<dbReference type="OrthoDB" id="3793330at2759"/>
<dbReference type="Proteomes" id="UP000800097">
    <property type="component" value="Unassembled WGS sequence"/>
</dbReference>
<evidence type="ECO:0000313" key="7">
    <source>
        <dbReference type="EMBL" id="KAF2278189.1"/>
    </source>
</evidence>
<evidence type="ECO:0000256" key="6">
    <source>
        <dbReference type="SAM" id="Phobius"/>
    </source>
</evidence>
<keyword evidence="4 6" id="KW-0472">Membrane</keyword>
<name>A0A6A6JT70_WESOR</name>